<evidence type="ECO:0000256" key="7">
    <source>
        <dbReference type="ARBA" id="ARBA00023016"/>
    </source>
</evidence>
<keyword evidence="7" id="KW-0346">Stress response</keyword>
<accession>A0ABW0F178</accession>
<evidence type="ECO:0000256" key="6">
    <source>
        <dbReference type="ARBA" id="ARBA00022884"/>
    </source>
</evidence>
<proteinExistence type="inferred from homology"/>
<keyword evidence="6" id="KW-0694">RNA-binding</keyword>
<keyword evidence="5" id="KW-0378">Hydrolase</keyword>
<keyword evidence="3" id="KW-0540">Nuclease</keyword>
<dbReference type="Proteomes" id="UP001595976">
    <property type="component" value="Unassembled WGS sequence"/>
</dbReference>
<keyword evidence="9" id="KW-1185">Reference proteome</keyword>
<comment type="caution">
    <text evidence="8">The sequence shown here is derived from an EMBL/GenBank/DDBJ whole genome shotgun (WGS) entry which is preliminary data.</text>
</comment>
<evidence type="ECO:0000256" key="3">
    <source>
        <dbReference type="ARBA" id="ARBA00022722"/>
    </source>
</evidence>
<comment type="similarity">
    <text evidence="1">Belongs to the HicA mRNA interferase family.</text>
</comment>
<dbReference type="InterPro" id="IPR038570">
    <property type="entry name" value="HicA_sf"/>
</dbReference>
<evidence type="ECO:0000313" key="9">
    <source>
        <dbReference type="Proteomes" id="UP001595976"/>
    </source>
</evidence>
<dbReference type="EMBL" id="JBHSLI010000001">
    <property type="protein sequence ID" value="MFC5291966.1"/>
    <property type="molecule type" value="Genomic_DNA"/>
</dbReference>
<dbReference type="InterPro" id="IPR012933">
    <property type="entry name" value="HicA_mRNA_interferase"/>
</dbReference>
<protein>
    <submittedName>
        <fullName evidence="8">Type II toxin-antitoxin system HicA family toxin</fullName>
    </submittedName>
</protein>
<keyword evidence="4" id="KW-0255">Endonuclease</keyword>
<keyword evidence="2" id="KW-1277">Toxin-antitoxin system</keyword>
<evidence type="ECO:0000313" key="8">
    <source>
        <dbReference type="EMBL" id="MFC5291966.1"/>
    </source>
</evidence>
<evidence type="ECO:0000256" key="1">
    <source>
        <dbReference type="ARBA" id="ARBA00006620"/>
    </source>
</evidence>
<dbReference type="RefSeq" id="WP_158443260.1">
    <property type="nucleotide sequence ID" value="NZ_JAOAOS010000001.1"/>
</dbReference>
<gene>
    <name evidence="8" type="ORF">ACFPK2_03075</name>
</gene>
<dbReference type="Gene3D" id="3.30.920.30">
    <property type="entry name" value="Hypothetical protein"/>
    <property type="match status" value="1"/>
</dbReference>
<reference evidence="9" key="1">
    <citation type="journal article" date="2019" name="Int. J. Syst. Evol. Microbiol.">
        <title>The Global Catalogue of Microorganisms (GCM) 10K type strain sequencing project: providing services to taxonomists for standard genome sequencing and annotation.</title>
        <authorList>
            <consortium name="The Broad Institute Genomics Platform"/>
            <consortium name="The Broad Institute Genome Sequencing Center for Infectious Disease"/>
            <person name="Wu L."/>
            <person name="Ma J."/>
        </authorList>
    </citation>
    <scope>NUCLEOTIDE SEQUENCE [LARGE SCALE GENOMIC DNA]</scope>
    <source>
        <strain evidence="9">CGMCC 1.15643</strain>
    </source>
</reference>
<dbReference type="SUPFAM" id="SSF54786">
    <property type="entry name" value="YcfA/nrd intein domain"/>
    <property type="match status" value="1"/>
</dbReference>
<sequence>MLNNSADIMRRLEREGWECVRVAGSHHVFKKPGARDTIVLPHPKKNFGPGLVLKIYKQAGWPRD</sequence>
<evidence type="ECO:0000256" key="2">
    <source>
        <dbReference type="ARBA" id="ARBA00022649"/>
    </source>
</evidence>
<evidence type="ECO:0000256" key="5">
    <source>
        <dbReference type="ARBA" id="ARBA00022801"/>
    </source>
</evidence>
<dbReference type="Pfam" id="PF07927">
    <property type="entry name" value="HicA_toxin"/>
    <property type="match status" value="1"/>
</dbReference>
<evidence type="ECO:0000256" key="4">
    <source>
        <dbReference type="ARBA" id="ARBA00022759"/>
    </source>
</evidence>
<name>A0ABW0F178_9HYPH</name>
<organism evidence="8 9">
    <name type="scientific">Bosea minatitlanensis</name>
    <dbReference type="NCBI Taxonomy" id="128782"/>
    <lineage>
        <taxon>Bacteria</taxon>
        <taxon>Pseudomonadati</taxon>
        <taxon>Pseudomonadota</taxon>
        <taxon>Alphaproteobacteria</taxon>
        <taxon>Hyphomicrobiales</taxon>
        <taxon>Boseaceae</taxon>
        <taxon>Bosea</taxon>
    </lineage>
</organism>